<sequence length="81" mass="9416">MTAIKITEDILLRELFDLFPHSREILKAYGYARIVELGIEDVVIDKLSLKGFLRLMGYGEERSAVILREIQKSCNKKMEEK</sequence>
<evidence type="ECO:0000313" key="1">
    <source>
        <dbReference type="EMBL" id="HHJ64381.1"/>
    </source>
</evidence>
<evidence type="ECO:0008006" key="2">
    <source>
        <dbReference type="Google" id="ProtNLM"/>
    </source>
</evidence>
<protein>
    <recommendedName>
        <fullName evidence="2">DUF1858 domain-containing protein</fullName>
    </recommendedName>
</protein>
<gene>
    <name evidence="1" type="ORF">ENJ61_05675</name>
</gene>
<dbReference type="AlphaFoldDB" id="A0A7C5QEW0"/>
<comment type="caution">
    <text evidence="1">The sequence shown here is derived from an EMBL/GenBank/DDBJ whole genome shotgun (WGS) entry which is preliminary data.</text>
</comment>
<name>A0A7C5QEW0_AQUAO</name>
<organism evidence="1">
    <name type="scientific">Aquifex aeolicus</name>
    <dbReference type="NCBI Taxonomy" id="63363"/>
    <lineage>
        <taxon>Bacteria</taxon>
        <taxon>Pseudomonadati</taxon>
        <taxon>Aquificota</taxon>
        <taxon>Aquificia</taxon>
        <taxon>Aquificales</taxon>
        <taxon>Aquificaceae</taxon>
        <taxon>Aquifex</taxon>
    </lineage>
</organism>
<dbReference type="Proteomes" id="UP000885792">
    <property type="component" value="Unassembled WGS sequence"/>
</dbReference>
<accession>A0A7C5QEW0</accession>
<proteinExistence type="predicted"/>
<reference evidence="1" key="1">
    <citation type="journal article" date="2020" name="mSystems">
        <title>Genome- and Community-Level Interaction Insights into Carbon Utilization and Element Cycling Functions of Hydrothermarchaeota in Hydrothermal Sediment.</title>
        <authorList>
            <person name="Zhou Z."/>
            <person name="Liu Y."/>
            <person name="Xu W."/>
            <person name="Pan J."/>
            <person name="Luo Z.H."/>
            <person name="Li M."/>
        </authorList>
    </citation>
    <scope>NUCLEOTIDE SEQUENCE [LARGE SCALE GENOMIC DNA]</scope>
    <source>
        <strain evidence="1">HyVt-501</strain>
    </source>
</reference>
<dbReference type="EMBL" id="DRNB01000204">
    <property type="protein sequence ID" value="HHJ64381.1"/>
    <property type="molecule type" value="Genomic_DNA"/>
</dbReference>